<dbReference type="Pfam" id="PF00497">
    <property type="entry name" value="SBP_bac_3"/>
    <property type="match status" value="1"/>
</dbReference>
<gene>
    <name evidence="9" type="ORF">SAMN05216550_10495</name>
</gene>
<evidence type="ECO:0000256" key="7">
    <source>
        <dbReference type="SAM" id="SignalP"/>
    </source>
</evidence>
<dbReference type="InterPro" id="IPR001638">
    <property type="entry name" value="Solute-binding_3/MltF_N"/>
</dbReference>
<evidence type="ECO:0000313" key="10">
    <source>
        <dbReference type="Proteomes" id="UP000183529"/>
    </source>
</evidence>
<comment type="caution">
    <text evidence="9">The sequence shown here is derived from an EMBL/GenBank/DDBJ whole genome shotgun (WGS) entry which is preliminary data.</text>
</comment>
<dbReference type="Proteomes" id="UP000183529">
    <property type="component" value="Unassembled WGS sequence"/>
</dbReference>
<evidence type="ECO:0000256" key="4">
    <source>
        <dbReference type="ARBA" id="ARBA00022729"/>
    </source>
</evidence>
<feature type="chain" id="PRO_5043054959" evidence="7">
    <location>
        <begin position="35"/>
        <end position="272"/>
    </location>
</feature>
<name>A0AAQ1GDI3_9BURK</name>
<dbReference type="GO" id="GO:0030288">
    <property type="term" value="C:outer membrane-bounded periplasmic space"/>
    <property type="evidence" value="ECO:0007669"/>
    <property type="project" value="InterPro"/>
</dbReference>
<feature type="signal peptide" evidence="7">
    <location>
        <begin position="1"/>
        <end position="34"/>
    </location>
</feature>
<dbReference type="Gene3D" id="3.40.190.10">
    <property type="entry name" value="Periplasmic binding protein-like II"/>
    <property type="match status" value="2"/>
</dbReference>
<evidence type="ECO:0000256" key="1">
    <source>
        <dbReference type="ARBA" id="ARBA00004418"/>
    </source>
</evidence>
<organism evidence="9 10">
    <name type="scientific">Paraburkholderia tropica</name>
    <dbReference type="NCBI Taxonomy" id="92647"/>
    <lineage>
        <taxon>Bacteria</taxon>
        <taxon>Pseudomonadati</taxon>
        <taxon>Pseudomonadota</taxon>
        <taxon>Betaproteobacteria</taxon>
        <taxon>Burkholderiales</taxon>
        <taxon>Burkholderiaceae</taxon>
        <taxon>Paraburkholderia</taxon>
    </lineage>
</organism>
<comment type="subcellular location">
    <subcellularLocation>
        <location evidence="1">Periplasm</location>
    </subcellularLocation>
</comment>
<evidence type="ECO:0000259" key="8">
    <source>
        <dbReference type="SMART" id="SM00062"/>
    </source>
</evidence>
<reference evidence="9 10" key="1">
    <citation type="submission" date="2016-10" db="EMBL/GenBank/DDBJ databases">
        <authorList>
            <person name="Varghese N."/>
            <person name="Submissions S."/>
        </authorList>
    </citation>
    <scope>NUCLEOTIDE SEQUENCE [LARGE SCALE GENOMIC DNA]</scope>
    <source>
        <strain evidence="9 10">LMG 22274</strain>
    </source>
</reference>
<dbReference type="SUPFAM" id="SSF53850">
    <property type="entry name" value="Periplasmic binding protein-like II"/>
    <property type="match status" value="1"/>
</dbReference>
<evidence type="ECO:0000256" key="3">
    <source>
        <dbReference type="ARBA" id="ARBA00022448"/>
    </source>
</evidence>
<dbReference type="PANTHER" id="PTHR35936">
    <property type="entry name" value="MEMBRANE-BOUND LYTIC MUREIN TRANSGLYCOSYLASE F"/>
    <property type="match status" value="1"/>
</dbReference>
<dbReference type="InterPro" id="IPR018313">
    <property type="entry name" value="SBP_3_CS"/>
</dbReference>
<proteinExistence type="inferred from homology"/>
<accession>A0AAQ1GDI3</accession>
<dbReference type="SMART" id="SM00062">
    <property type="entry name" value="PBPb"/>
    <property type="match status" value="1"/>
</dbReference>
<keyword evidence="4 7" id="KW-0732">Signal</keyword>
<evidence type="ECO:0000313" key="9">
    <source>
        <dbReference type="EMBL" id="SEJ34678.1"/>
    </source>
</evidence>
<keyword evidence="3" id="KW-0813">Transport</keyword>
<dbReference type="PROSITE" id="PS01039">
    <property type="entry name" value="SBP_BACTERIAL_3"/>
    <property type="match status" value="1"/>
</dbReference>
<dbReference type="NCBIfam" id="TIGR01096">
    <property type="entry name" value="3A0103s03R"/>
    <property type="match status" value="1"/>
</dbReference>
<evidence type="ECO:0000256" key="6">
    <source>
        <dbReference type="RuleBase" id="RU003744"/>
    </source>
</evidence>
<evidence type="ECO:0000256" key="5">
    <source>
        <dbReference type="ARBA" id="ARBA00022764"/>
    </source>
</evidence>
<sequence length="272" mass="29095">MNTKTIRCARAAGLAGLLAAALGTTALSSGVAHAQDPQTLRFGVEASYPPFESKAPSGQLQGFDIDIGNAVCQRMQVKCVWVENSFDGLIAALEARKFDVINSAMNITDKRRQQIDFTPAVYVMPIQMVAKRGSGLQPTPASLKGKQIGVLQGSTQEDYVRKHWAPQGVSIVTYENQDQIFADLAAGRLDGAVQEVQTATDGFLSKPQGKDYDFAGAPLKDPATLGEGTGFGLRKNDAALKAKVVAALDSLRKDGTLTKLSMKYFGRDIVAK</sequence>
<dbReference type="InterPro" id="IPR005768">
    <property type="entry name" value="Lys_Arg_Orn-bd"/>
</dbReference>
<dbReference type="CDD" id="cd13703">
    <property type="entry name" value="PBP2_HisJ_LAO"/>
    <property type="match status" value="1"/>
</dbReference>
<dbReference type="EMBL" id="FNZM01000004">
    <property type="protein sequence ID" value="SEJ34678.1"/>
    <property type="molecule type" value="Genomic_DNA"/>
</dbReference>
<keyword evidence="5" id="KW-0574">Periplasm</keyword>
<evidence type="ECO:0000256" key="2">
    <source>
        <dbReference type="ARBA" id="ARBA00010333"/>
    </source>
</evidence>
<protein>
    <submittedName>
        <fullName evidence="9">Amino acid ABC transporter substrate-binding protein, PAAT family</fullName>
    </submittedName>
</protein>
<dbReference type="RefSeq" id="WP_074982666.1">
    <property type="nucleotide sequence ID" value="NZ_CADFGN010000007.1"/>
</dbReference>
<comment type="similarity">
    <text evidence="2 6">Belongs to the bacterial solute-binding protein 3 family.</text>
</comment>
<feature type="domain" description="Solute-binding protein family 3/N-terminal" evidence="8">
    <location>
        <begin position="39"/>
        <end position="268"/>
    </location>
</feature>
<dbReference type="PANTHER" id="PTHR35936:SF13">
    <property type="entry name" value="HISTIDINE-BINDING PERIPLASMIC PROTEIN"/>
    <property type="match status" value="1"/>
</dbReference>
<dbReference type="AlphaFoldDB" id="A0AAQ1GDI3"/>